<keyword evidence="2" id="KW-1185">Reference proteome</keyword>
<dbReference type="HOGENOM" id="CLU_2049955_0_0_1"/>
<reference evidence="1 2" key="1">
    <citation type="submission" date="2014-04" db="EMBL/GenBank/DDBJ databases">
        <authorList>
            <consortium name="DOE Joint Genome Institute"/>
            <person name="Kuo A."/>
            <person name="Gay G."/>
            <person name="Dore J."/>
            <person name="Kohler A."/>
            <person name="Nagy L.G."/>
            <person name="Floudas D."/>
            <person name="Copeland A."/>
            <person name="Barry K.W."/>
            <person name="Cichocki N."/>
            <person name="Veneault-Fourrey C."/>
            <person name="LaButti K."/>
            <person name="Lindquist E.A."/>
            <person name="Lipzen A."/>
            <person name="Lundell T."/>
            <person name="Morin E."/>
            <person name="Murat C."/>
            <person name="Sun H."/>
            <person name="Tunlid A."/>
            <person name="Henrissat B."/>
            <person name="Grigoriev I.V."/>
            <person name="Hibbett D.S."/>
            <person name="Martin F."/>
            <person name="Nordberg H.P."/>
            <person name="Cantor M.N."/>
            <person name="Hua S.X."/>
        </authorList>
    </citation>
    <scope>NUCLEOTIDE SEQUENCE [LARGE SCALE GENOMIC DNA]</scope>
    <source>
        <strain evidence="2">h7</strain>
    </source>
</reference>
<evidence type="ECO:0000313" key="1">
    <source>
        <dbReference type="EMBL" id="KIM39677.1"/>
    </source>
</evidence>
<dbReference type="AlphaFoldDB" id="A0A0C2YF69"/>
<reference evidence="2" key="2">
    <citation type="submission" date="2015-01" db="EMBL/GenBank/DDBJ databases">
        <title>Evolutionary Origins and Diversification of the Mycorrhizal Mutualists.</title>
        <authorList>
            <consortium name="DOE Joint Genome Institute"/>
            <consortium name="Mycorrhizal Genomics Consortium"/>
            <person name="Kohler A."/>
            <person name="Kuo A."/>
            <person name="Nagy L.G."/>
            <person name="Floudas D."/>
            <person name="Copeland A."/>
            <person name="Barry K.W."/>
            <person name="Cichocki N."/>
            <person name="Veneault-Fourrey C."/>
            <person name="LaButti K."/>
            <person name="Lindquist E.A."/>
            <person name="Lipzen A."/>
            <person name="Lundell T."/>
            <person name="Morin E."/>
            <person name="Murat C."/>
            <person name="Riley R."/>
            <person name="Ohm R."/>
            <person name="Sun H."/>
            <person name="Tunlid A."/>
            <person name="Henrissat B."/>
            <person name="Grigoriev I.V."/>
            <person name="Hibbett D.S."/>
            <person name="Martin F."/>
        </authorList>
    </citation>
    <scope>NUCLEOTIDE SEQUENCE [LARGE SCALE GENOMIC DNA]</scope>
    <source>
        <strain evidence="2">h7</strain>
    </source>
</reference>
<accession>A0A0C2YF69</accession>
<organism evidence="1 2">
    <name type="scientific">Hebeloma cylindrosporum</name>
    <dbReference type="NCBI Taxonomy" id="76867"/>
    <lineage>
        <taxon>Eukaryota</taxon>
        <taxon>Fungi</taxon>
        <taxon>Dikarya</taxon>
        <taxon>Basidiomycota</taxon>
        <taxon>Agaricomycotina</taxon>
        <taxon>Agaricomycetes</taxon>
        <taxon>Agaricomycetidae</taxon>
        <taxon>Agaricales</taxon>
        <taxon>Agaricineae</taxon>
        <taxon>Hymenogastraceae</taxon>
        <taxon>Hebeloma</taxon>
    </lineage>
</organism>
<name>A0A0C2YF69_HEBCY</name>
<dbReference type="Proteomes" id="UP000053424">
    <property type="component" value="Unassembled WGS sequence"/>
</dbReference>
<proteinExistence type="predicted"/>
<protein>
    <submittedName>
        <fullName evidence="1">Uncharacterized protein</fullName>
    </submittedName>
</protein>
<dbReference type="EMBL" id="KN831785">
    <property type="protein sequence ID" value="KIM39677.1"/>
    <property type="molecule type" value="Genomic_DNA"/>
</dbReference>
<sequence length="120" mass="13566">MPTRGKKPDKTEIPRSTIRQKISIVDSLRPCIWYVFEPLHSTSDSPIDCLVADEYEAHPGKSRKKDPTSAIVYQSLFECTSLEILITSFTQTSSFPQAHPSTFCQHDSRRHVDRLGSSSL</sequence>
<gene>
    <name evidence="1" type="ORF">M413DRAFT_194966</name>
</gene>
<evidence type="ECO:0000313" key="2">
    <source>
        <dbReference type="Proteomes" id="UP000053424"/>
    </source>
</evidence>